<dbReference type="InterPro" id="IPR002611">
    <property type="entry name" value="IstB_ATP-bd"/>
</dbReference>
<keyword evidence="3" id="KW-1185">Reference proteome</keyword>
<organism evidence="2 3">
    <name type="scientific">Shouchella xiaoxiensis</name>
    <dbReference type="NCBI Taxonomy" id="766895"/>
    <lineage>
        <taxon>Bacteria</taxon>
        <taxon>Bacillati</taxon>
        <taxon>Bacillota</taxon>
        <taxon>Bacilli</taxon>
        <taxon>Bacillales</taxon>
        <taxon>Bacillaceae</taxon>
        <taxon>Shouchella</taxon>
    </lineage>
</organism>
<feature type="domain" description="AAA+ ATPase" evidence="1">
    <location>
        <begin position="158"/>
        <end position="284"/>
    </location>
</feature>
<dbReference type="NCBIfam" id="NF006505">
    <property type="entry name" value="PRK08939.1"/>
    <property type="match status" value="1"/>
</dbReference>
<name>A0ABS2SSJ8_9BACI</name>
<dbReference type="PANTHER" id="PTHR30050">
    <property type="entry name" value="CHROMOSOMAL REPLICATION INITIATOR PROTEIN DNAA"/>
    <property type="match status" value="1"/>
</dbReference>
<dbReference type="InterPro" id="IPR009928">
    <property type="entry name" value="DnaI_N"/>
</dbReference>
<comment type="caution">
    <text evidence="2">The sequence shown here is derived from an EMBL/GenBank/DDBJ whole genome shotgun (WGS) entry which is preliminary data.</text>
</comment>
<proteinExistence type="predicted"/>
<evidence type="ECO:0000259" key="1">
    <source>
        <dbReference type="SMART" id="SM00382"/>
    </source>
</evidence>
<sequence>MDSIKNALGSFDSDDRLQKRIQEQKDRLLQSKPIQTFLSEHTEVTTSMIDRGLSKMYEFKKERENCEACPGLENCPNMMQGYRPVLYAERGSLDVSYTRCPLKLDADERLEQQQLIQSLYIPKDILEATFDVMDQNDDRAKAISSAVRFAVAANPGEDGLGLYLYGKFGVGKSYLLGAIANELKDLSIQSYMIYTPDFFREMKQSIGDGSFQEKLETVRKAPVLMLDDIGAETTTAWTRDEILGPILQYRMSEKLPTLFTSNYDYEELELQLAYSDKGGTEQLKAKRIMERIKHYTTFVEVGGENRRG</sequence>
<dbReference type="SMART" id="SM00382">
    <property type="entry name" value="AAA"/>
    <property type="match status" value="1"/>
</dbReference>
<reference evidence="2" key="1">
    <citation type="submission" date="2021-01" db="EMBL/GenBank/DDBJ databases">
        <title>Genomic Encyclopedia of Type Strains, Phase IV (KMG-IV): sequencing the most valuable type-strain genomes for metagenomic binning, comparative biology and taxonomic classification.</title>
        <authorList>
            <person name="Goeker M."/>
        </authorList>
    </citation>
    <scope>NUCLEOTIDE SEQUENCE</scope>
    <source>
        <strain evidence="2">DSM 21943</strain>
    </source>
</reference>
<dbReference type="EMBL" id="JAFBCV010000004">
    <property type="protein sequence ID" value="MBM7838487.1"/>
    <property type="molecule type" value="Genomic_DNA"/>
</dbReference>
<dbReference type="Proteomes" id="UP001179280">
    <property type="component" value="Unassembled WGS sequence"/>
</dbReference>
<accession>A0ABS2SSJ8</accession>
<dbReference type="SUPFAM" id="SSF52540">
    <property type="entry name" value="P-loop containing nucleoside triphosphate hydrolases"/>
    <property type="match status" value="1"/>
</dbReference>
<dbReference type="Gene3D" id="3.40.50.300">
    <property type="entry name" value="P-loop containing nucleotide triphosphate hydrolases"/>
    <property type="match status" value="1"/>
</dbReference>
<dbReference type="InterPro" id="IPR003593">
    <property type="entry name" value="AAA+_ATPase"/>
</dbReference>
<evidence type="ECO:0000313" key="3">
    <source>
        <dbReference type="Proteomes" id="UP001179280"/>
    </source>
</evidence>
<protein>
    <submittedName>
        <fullName evidence="2">Primosomal protein DnaI</fullName>
    </submittedName>
</protein>
<dbReference type="PANTHER" id="PTHR30050:SF8">
    <property type="entry name" value="PRIMOSOMAL PROTEIN DNAI"/>
    <property type="match status" value="1"/>
</dbReference>
<dbReference type="RefSeq" id="WP_035421570.1">
    <property type="nucleotide sequence ID" value="NZ_JAFBCV010000004.1"/>
</dbReference>
<evidence type="ECO:0000313" key="2">
    <source>
        <dbReference type="EMBL" id="MBM7838487.1"/>
    </source>
</evidence>
<gene>
    <name evidence="2" type="ORF">JOC54_001743</name>
</gene>
<dbReference type="InterPro" id="IPR027417">
    <property type="entry name" value="P-loop_NTPase"/>
</dbReference>
<dbReference type="Pfam" id="PF07319">
    <property type="entry name" value="DnaI_N"/>
    <property type="match status" value="1"/>
</dbReference>
<dbReference type="CDD" id="cd00009">
    <property type="entry name" value="AAA"/>
    <property type="match status" value="1"/>
</dbReference>
<dbReference type="Pfam" id="PF01695">
    <property type="entry name" value="IstB_IS21"/>
    <property type="match status" value="1"/>
</dbReference>